<dbReference type="InterPro" id="IPR037129">
    <property type="entry name" value="XPA_sf"/>
</dbReference>
<reference evidence="5" key="1">
    <citation type="submission" date="2023-03" db="EMBL/GenBank/DDBJ databases">
        <title>Massive genome expansion in bonnet fungi (Mycena s.s.) driven by repeated elements and novel gene families across ecological guilds.</title>
        <authorList>
            <consortium name="Lawrence Berkeley National Laboratory"/>
            <person name="Harder C.B."/>
            <person name="Miyauchi S."/>
            <person name="Viragh M."/>
            <person name="Kuo A."/>
            <person name="Thoen E."/>
            <person name="Andreopoulos B."/>
            <person name="Lu D."/>
            <person name="Skrede I."/>
            <person name="Drula E."/>
            <person name="Henrissat B."/>
            <person name="Morin E."/>
            <person name="Kohler A."/>
            <person name="Barry K."/>
            <person name="LaButti K."/>
            <person name="Morin E."/>
            <person name="Salamov A."/>
            <person name="Lipzen A."/>
            <person name="Mereny Z."/>
            <person name="Hegedus B."/>
            <person name="Baldrian P."/>
            <person name="Stursova M."/>
            <person name="Weitz H."/>
            <person name="Taylor A."/>
            <person name="Grigoriev I.V."/>
            <person name="Nagy L.G."/>
            <person name="Martin F."/>
            <person name="Kauserud H."/>
        </authorList>
    </citation>
    <scope>NUCLEOTIDE SEQUENCE</scope>
    <source>
        <strain evidence="5">CBHHK182m</strain>
    </source>
</reference>
<keyword evidence="3" id="KW-0539">Nucleus</keyword>
<dbReference type="EMBL" id="JARKIB010000017">
    <property type="protein sequence ID" value="KAJ7769963.1"/>
    <property type="molecule type" value="Genomic_DNA"/>
</dbReference>
<evidence type="ECO:0000313" key="5">
    <source>
        <dbReference type="EMBL" id="KAJ7769963.1"/>
    </source>
</evidence>
<accession>A0AAD7JTH3</accession>
<dbReference type="AlphaFoldDB" id="A0AAD7JTH3"/>
<name>A0AAD7JTH3_9AGAR</name>
<keyword evidence="2" id="KW-0862">Zinc</keyword>
<evidence type="ECO:0000256" key="2">
    <source>
        <dbReference type="ARBA" id="ARBA00022833"/>
    </source>
</evidence>
<dbReference type="InterPro" id="IPR009061">
    <property type="entry name" value="DNA-bd_dom_put_sf"/>
</dbReference>
<comment type="subcellular location">
    <subcellularLocation>
        <location evidence="1">Nucleus</location>
    </subcellularLocation>
</comment>
<feature type="compositionally biased region" description="Basic and acidic residues" evidence="4">
    <location>
        <begin position="7"/>
        <end position="21"/>
    </location>
</feature>
<proteinExistence type="predicted"/>
<evidence type="ECO:0000313" key="6">
    <source>
        <dbReference type="Proteomes" id="UP001215598"/>
    </source>
</evidence>
<feature type="region of interest" description="Disordered" evidence="4">
    <location>
        <begin position="1"/>
        <end position="27"/>
    </location>
</feature>
<dbReference type="GO" id="GO:0005634">
    <property type="term" value="C:nucleus"/>
    <property type="evidence" value="ECO:0007669"/>
    <property type="project" value="UniProtKB-SubCell"/>
</dbReference>
<sequence length="350" mass="39760">MPKSKTSSKEKKPSRAKKSVELPDESQWRAEQISKTNAISQYRVTPALLEPLSFTTSSVLRDNKVFSVMLYNECEVELLAWRKYGGPEGFEDHLNELRKRHTERKTKKEFQVPEVYKPAERSAGPSSRVILIQPAPPQVRAASDPLRPLHQRFVDIGRLWLWEAANDVLAASADAFGNERLSAREKQAALGDASLTGPAAYPLRPASLAPASPAYTVFREVLALAPSKHDKKTRGQLELNENLFQAETIYYWSQDYMVELFNSLIAVITEHGIEGIGWKSARWEVYDTYTRCIQSLYFSYAHNRWYDDAKDWLYGRMELGSSGTLTPRQDNKSELGKIYNEMLPLLAPGE</sequence>
<keyword evidence="6" id="KW-1185">Reference proteome</keyword>
<evidence type="ECO:0000256" key="3">
    <source>
        <dbReference type="ARBA" id="ARBA00023242"/>
    </source>
</evidence>
<dbReference type="SUPFAM" id="SSF46955">
    <property type="entry name" value="Putative DNA-binding domain"/>
    <property type="match status" value="1"/>
</dbReference>
<evidence type="ECO:0000256" key="4">
    <source>
        <dbReference type="SAM" id="MobiDB-lite"/>
    </source>
</evidence>
<dbReference type="Gene3D" id="3.90.530.10">
    <property type="entry name" value="XPA C-terminal domain"/>
    <property type="match status" value="1"/>
</dbReference>
<gene>
    <name evidence="5" type="ORF">B0H16DRAFT_1776964</name>
</gene>
<protein>
    <submittedName>
        <fullName evidence="5">Uncharacterized protein</fullName>
    </submittedName>
</protein>
<organism evidence="5 6">
    <name type="scientific">Mycena metata</name>
    <dbReference type="NCBI Taxonomy" id="1033252"/>
    <lineage>
        <taxon>Eukaryota</taxon>
        <taxon>Fungi</taxon>
        <taxon>Dikarya</taxon>
        <taxon>Basidiomycota</taxon>
        <taxon>Agaricomycotina</taxon>
        <taxon>Agaricomycetes</taxon>
        <taxon>Agaricomycetidae</taxon>
        <taxon>Agaricales</taxon>
        <taxon>Marasmiineae</taxon>
        <taxon>Mycenaceae</taxon>
        <taxon>Mycena</taxon>
    </lineage>
</organism>
<comment type="caution">
    <text evidence="5">The sequence shown here is derived from an EMBL/GenBank/DDBJ whole genome shotgun (WGS) entry which is preliminary data.</text>
</comment>
<dbReference type="Proteomes" id="UP001215598">
    <property type="component" value="Unassembled WGS sequence"/>
</dbReference>
<evidence type="ECO:0000256" key="1">
    <source>
        <dbReference type="ARBA" id="ARBA00004123"/>
    </source>
</evidence>
<dbReference type="CDD" id="cd21075">
    <property type="entry name" value="DBD_XPA-like"/>
    <property type="match status" value="1"/>
</dbReference>